<keyword evidence="1" id="KW-1185">Reference proteome</keyword>
<dbReference type="PANTHER" id="PTHR33116">
    <property type="entry name" value="REVERSE TRANSCRIPTASE ZINC-BINDING DOMAIN-CONTAINING PROTEIN-RELATED-RELATED"/>
    <property type="match status" value="1"/>
</dbReference>
<dbReference type="KEGG" id="mcha:111025719"/>
<sequence>MEAADGNRTGPPLVEFLAETPKTEGLSMILSELERVKKISGIKIVRASPPINHLFFADDSLFFTKATRAEVQAMVKALEFYSVLTGWEINFKKLAACFSPNTGRAMKRSLARLLNLGEVACHKKYLGLPSSLSYKKIVSFGYIKDKMWKHLQNWKEKLFSVGGK</sequence>
<dbReference type="GeneID" id="111025719"/>
<name>A0A6J1DYC1_MOMCH</name>
<dbReference type="PANTHER" id="PTHR33116:SF86">
    <property type="entry name" value="REVERSE TRANSCRIPTASE DOMAIN-CONTAINING PROTEIN"/>
    <property type="match status" value="1"/>
</dbReference>
<dbReference type="OrthoDB" id="1936608at2759"/>
<protein>
    <submittedName>
        <fullName evidence="2">Uncharacterized protein LOC111025719</fullName>
    </submittedName>
</protein>
<proteinExistence type="predicted"/>
<dbReference type="Proteomes" id="UP000504603">
    <property type="component" value="Unplaced"/>
</dbReference>
<dbReference type="RefSeq" id="XP_022159310.1">
    <property type="nucleotide sequence ID" value="XM_022303618.1"/>
</dbReference>
<evidence type="ECO:0000313" key="1">
    <source>
        <dbReference type="Proteomes" id="UP000504603"/>
    </source>
</evidence>
<accession>A0A6J1DYC1</accession>
<dbReference type="AlphaFoldDB" id="A0A6J1DYC1"/>
<reference evidence="2" key="1">
    <citation type="submission" date="2025-08" db="UniProtKB">
        <authorList>
            <consortium name="RefSeq"/>
        </authorList>
    </citation>
    <scope>IDENTIFICATION</scope>
    <source>
        <strain evidence="2">OHB3-1</strain>
    </source>
</reference>
<gene>
    <name evidence="2" type="primary">LOC111025719</name>
</gene>
<evidence type="ECO:0000313" key="2">
    <source>
        <dbReference type="RefSeq" id="XP_022159310.1"/>
    </source>
</evidence>
<organism evidence="1 2">
    <name type="scientific">Momordica charantia</name>
    <name type="common">Bitter gourd</name>
    <name type="synonym">Balsam pear</name>
    <dbReference type="NCBI Taxonomy" id="3673"/>
    <lineage>
        <taxon>Eukaryota</taxon>
        <taxon>Viridiplantae</taxon>
        <taxon>Streptophyta</taxon>
        <taxon>Embryophyta</taxon>
        <taxon>Tracheophyta</taxon>
        <taxon>Spermatophyta</taxon>
        <taxon>Magnoliopsida</taxon>
        <taxon>eudicotyledons</taxon>
        <taxon>Gunneridae</taxon>
        <taxon>Pentapetalae</taxon>
        <taxon>rosids</taxon>
        <taxon>fabids</taxon>
        <taxon>Cucurbitales</taxon>
        <taxon>Cucurbitaceae</taxon>
        <taxon>Momordiceae</taxon>
        <taxon>Momordica</taxon>
    </lineage>
</organism>